<dbReference type="GO" id="GO:0005524">
    <property type="term" value="F:ATP binding"/>
    <property type="evidence" value="ECO:0007669"/>
    <property type="project" value="UniProtKB-KW"/>
</dbReference>
<keyword evidence="4 7" id="KW-0067">ATP-binding</keyword>
<dbReference type="Gene3D" id="3.40.50.300">
    <property type="entry name" value="P-loop containing nucleotide triphosphate hydrolases"/>
    <property type="match status" value="1"/>
</dbReference>
<dbReference type="EMBL" id="JBHUNF010000002">
    <property type="protein sequence ID" value="MFD2674386.1"/>
    <property type="molecule type" value="Genomic_DNA"/>
</dbReference>
<dbReference type="InterPro" id="IPR027417">
    <property type="entry name" value="P-loop_NTPase"/>
</dbReference>
<dbReference type="InterPro" id="IPR003593">
    <property type="entry name" value="AAA+_ATPase"/>
</dbReference>
<comment type="subcellular location">
    <subcellularLocation>
        <location evidence="1">Cell membrane</location>
        <topology evidence="1">Peripheral membrane protein</topology>
    </subcellularLocation>
</comment>
<evidence type="ECO:0000256" key="2">
    <source>
        <dbReference type="ARBA" id="ARBA00022448"/>
    </source>
</evidence>
<dbReference type="InterPro" id="IPR017871">
    <property type="entry name" value="ABC_transporter-like_CS"/>
</dbReference>
<keyword evidence="5" id="KW-0046">Antibiotic resistance</keyword>
<dbReference type="CDD" id="cd03230">
    <property type="entry name" value="ABC_DR_subfamily_A"/>
    <property type="match status" value="1"/>
</dbReference>
<name>A0ABW5RH32_9MICO</name>
<organism evidence="7 8">
    <name type="scientific">Gulosibacter bifidus</name>
    <dbReference type="NCBI Taxonomy" id="272239"/>
    <lineage>
        <taxon>Bacteria</taxon>
        <taxon>Bacillati</taxon>
        <taxon>Actinomycetota</taxon>
        <taxon>Actinomycetes</taxon>
        <taxon>Micrococcales</taxon>
        <taxon>Microbacteriaceae</taxon>
        <taxon>Gulosibacter</taxon>
    </lineage>
</organism>
<evidence type="ECO:0000259" key="6">
    <source>
        <dbReference type="PROSITE" id="PS50893"/>
    </source>
</evidence>
<dbReference type="PANTHER" id="PTHR42711:SF17">
    <property type="entry name" value="ABC TRANSPORTER ATP-BINDING PROTEIN"/>
    <property type="match status" value="1"/>
</dbReference>
<dbReference type="InterPro" id="IPR050763">
    <property type="entry name" value="ABC_transporter_ATP-binding"/>
</dbReference>
<evidence type="ECO:0000256" key="5">
    <source>
        <dbReference type="ARBA" id="ARBA00023251"/>
    </source>
</evidence>
<evidence type="ECO:0000256" key="1">
    <source>
        <dbReference type="ARBA" id="ARBA00004202"/>
    </source>
</evidence>
<gene>
    <name evidence="7" type="ORF">ACFSUQ_03610</name>
</gene>
<evidence type="ECO:0000313" key="7">
    <source>
        <dbReference type="EMBL" id="MFD2674386.1"/>
    </source>
</evidence>
<evidence type="ECO:0000313" key="8">
    <source>
        <dbReference type="Proteomes" id="UP001597453"/>
    </source>
</evidence>
<proteinExistence type="predicted"/>
<feature type="domain" description="ABC transporter" evidence="6">
    <location>
        <begin position="6"/>
        <end position="236"/>
    </location>
</feature>
<evidence type="ECO:0000256" key="4">
    <source>
        <dbReference type="ARBA" id="ARBA00022840"/>
    </source>
</evidence>
<accession>A0ABW5RH32</accession>
<dbReference type="Pfam" id="PF00005">
    <property type="entry name" value="ABC_tran"/>
    <property type="match status" value="1"/>
</dbReference>
<dbReference type="InterPro" id="IPR003439">
    <property type="entry name" value="ABC_transporter-like_ATP-bd"/>
</dbReference>
<keyword evidence="8" id="KW-1185">Reference proteome</keyword>
<keyword evidence="3" id="KW-0547">Nucleotide-binding</keyword>
<dbReference type="PANTHER" id="PTHR42711">
    <property type="entry name" value="ABC TRANSPORTER ATP-BINDING PROTEIN"/>
    <property type="match status" value="1"/>
</dbReference>
<dbReference type="SUPFAM" id="SSF52540">
    <property type="entry name" value="P-loop containing nucleoside triphosphate hydrolases"/>
    <property type="match status" value="1"/>
</dbReference>
<comment type="caution">
    <text evidence="7">The sequence shown here is derived from an EMBL/GenBank/DDBJ whole genome shotgun (WGS) entry which is preliminary data.</text>
</comment>
<sequence>MSTAAIEIRNLHKHFRSPNGTEVRAVDGLDLTIERGEIVALLGANGAGKTTTLDIVLGLTQPSDSTSSCKVLGGSPRQAVQAGKISAVLQTGGLLGDMRVEETVRMIASMYDDAMPVIEAMEKANITGIAHRQISKCSGGEQQRIRFALALLPKPEVLILDEPTAGMDVNARADFWDTMRDNAHGGQTIIFATHYLQEAEQFADRIVLMNSGKCIADGSVAEIRDLGGQRHVEAVLPDANAGALAALPAHQLIARDGDRITFSVADSDAFARHLLTQTSAHDLQISAASLDQAFSHLVSAASATQEAN</sequence>
<keyword evidence="2" id="KW-0813">Transport</keyword>
<reference evidence="8" key="1">
    <citation type="journal article" date="2019" name="Int. J. Syst. Evol. Microbiol.">
        <title>The Global Catalogue of Microorganisms (GCM) 10K type strain sequencing project: providing services to taxonomists for standard genome sequencing and annotation.</title>
        <authorList>
            <consortium name="The Broad Institute Genomics Platform"/>
            <consortium name="The Broad Institute Genome Sequencing Center for Infectious Disease"/>
            <person name="Wu L."/>
            <person name="Ma J."/>
        </authorList>
    </citation>
    <scope>NUCLEOTIDE SEQUENCE [LARGE SCALE GENOMIC DNA]</scope>
    <source>
        <strain evidence="8">TISTR 1511</strain>
    </source>
</reference>
<dbReference type="Proteomes" id="UP001597453">
    <property type="component" value="Unassembled WGS sequence"/>
</dbReference>
<dbReference type="PROSITE" id="PS50893">
    <property type="entry name" value="ABC_TRANSPORTER_2"/>
    <property type="match status" value="1"/>
</dbReference>
<dbReference type="RefSeq" id="WP_066056780.1">
    <property type="nucleotide sequence ID" value="NZ_JBHUNF010000002.1"/>
</dbReference>
<evidence type="ECO:0000256" key="3">
    <source>
        <dbReference type="ARBA" id="ARBA00022741"/>
    </source>
</evidence>
<dbReference type="SMART" id="SM00382">
    <property type="entry name" value="AAA"/>
    <property type="match status" value="1"/>
</dbReference>
<protein>
    <submittedName>
        <fullName evidence="7">ABC transporter ATP-binding protein</fullName>
    </submittedName>
</protein>
<dbReference type="PROSITE" id="PS00211">
    <property type="entry name" value="ABC_TRANSPORTER_1"/>
    <property type="match status" value="1"/>
</dbReference>